<reference evidence="7" key="1">
    <citation type="journal article" date="2019" name="Int. J. Syst. Evol. Microbiol.">
        <title>The Global Catalogue of Microorganisms (GCM) 10K type strain sequencing project: providing services to taxonomists for standard genome sequencing and annotation.</title>
        <authorList>
            <consortium name="The Broad Institute Genomics Platform"/>
            <consortium name="The Broad Institute Genome Sequencing Center for Infectious Disease"/>
            <person name="Wu L."/>
            <person name="Ma J."/>
        </authorList>
    </citation>
    <scope>NUCLEOTIDE SEQUENCE [LARGE SCALE GENOMIC DNA]</scope>
    <source>
        <strain evidence="7">CCUG 54939</strain>
    </source>
</reference>
<dbReference type="Pfam" id="PF05992">
    <property type="entry name" value="SbmA_BacA"/>
    <property type="match status" value="1"/>
</dbReference>
<dbReference type="RefSeq" id="WP_377152364.1">
    <property type="nucleotide sequence ID" value="NZ_JBHSAF010000014.1"/>
</dbReference>
<proteinExistence type="predicted"/>
<keyword evidence="1" id="KW-0813">Transport</keyword>
<feature type="transmembrane region" description="Helical" evidence="5">
    <location>
        <begin position="126"/>
        <end position="150"/>
    </location>
</feature>
<dbReference type="EMBL" id="JBHSAF010000014">
    <property type="protein sequence ID" value="MFC3913952.1"/>
    <property type="molecule type" value="Genomic_DNA"/>
</dbReference>
<accession>A0ABV8CPY4</accession>
<keyword evidence="3 5" id="KW-1133">Transmembrane helix</keyword>
<evidence type="ECO:0000256" key="2">
    <source>
        <dbReference type="ARBA" id="ARBA00022692"/>
    </source>
</evidence>
<keyword evidence="2 5" id="KW-0812">Transmembrane</keyword>
<dbReference type="NCBIfam" id="NF009036">
    <property type="entry name" value="PRK12369.1"/>
    <property type="match status" value="1"/>
</dbReference>
<keyword evidence="7" id="KW-1185">Reference proteome</keyword>
<evidence type="ECO:0000256" key="5">
    <source>
        <dbReference type="SAM" id="Phobius"/>
    </source>
</evidence>
<dbReference type="InterPro" id="IPR050835">
    <property type="entry name" value="ABC_transporter_sub-D"/>
</dbReference>
<evidence type="ECO:0000313" key="6">
    <source>
        <dbReference type="EMBL" id="MFC3913952.1"/>
    </source>
</evidence>
<name>A0ABV8CPY4_9GAMM</name>
<dbReference type="PANTHER" id="PTHR11384">
    <property type="entry name" value="ATP-BINDING CASSETTE, SUB-FAMILY D MEMBER"/>
    <property type="match status" value="1"/>
</dbReference>
<evidence type="ECO:0000256" key="4">
    <source>
        <dbReference type="ARBA" id="ARBA00023136"/>
    </source>
</evidence>
<evidence type="ECO:0000313" key="7">
    <source>
        <dbReference type="Proteomes" id="UP001595692"/>
    </source>
</evidence>
<evidence type="ECO:0000256" key="1">
    <source>
        <dbReference type="ARBA" id="ARBA00022448"/>
    </source>
</evidence>
<comment type="caution">
    <text evidence="6">The sequence shown here is derived from an EMBL/GenBank/DDBJ whole genome shotgun (WGS) entry which is preliminary data.</text>
</comment>
<evidence type="ECO:0000256" key="3">
    <source>
        <dbReference type="ARBA" id="ARBA00022989"/>
    </source>
</evidence>
<feature type="transmembrane region" description="Helical" evidence="5">
    <location>
        <begin position="260"/>
        <end position="280"/>
    </location>
</feature>
<organism evidence="6 7">
    <name type="scientific">Pseudaeromonas sharmana</name>
    <dbReference type="NCBI Taxonomy" id="328412"/>
    <lineage>
        <taxon>Bacteria</taxon>
        <taxon>Pseudomonadati</taxon>
        <taxon>Pseudomonadota</taxon>
        <taxon>Gammaproteobacteria</taxon>
        <taxon>Aeromonadales</taxon>
        <taxon>Aeromonadaceae</taxon>
        <taxon>Pseudaeromonas</taxon>
    </lineage>
</organism>
<gene>
    <name evidence="6" type="ORF">ACFOSS_10795</name>
</gene>
<sequence length="340" mass="39275">MFHSFFLQRRWMHWSLLGSVLILATTWYKVQLDVEVNNWFGDFYNLIQKALATPNAISQQALFEQLWLFTRLSVIYVLVAIVLEFYIRHFVFRWRTAMHDYYCQHWHLVHHIEGASQRVQEDTMRFARIVEALGVSLLRSVMTLIAFQPLLWGLSRHVSQVPLFGDVPHVLIYAAVISALAGTVLLALVGIKLPGLEFNNQKAEAALRKELVLGEDDSQRATPPSLRQLFSQVRRNYLQMYRHYLYFDLAKWSYLQFSAILPYVILVPTIVSGTITLGILQQIQRAFGKVVGSLQFLVNSWSTIVELISVYKRLHAFECLIRQARDEQDGEAGQLSEEAS</sequence>
<dbReference type="PANTHER" id="PTHR11384:SF59">
    <property type="entry name" value="LYSOSOMAL COBALAMIN TRANSPORTER ABCD4"/>
    <property type="match status" value="1"/>
</dbReference>
<protein>
    <submittedName>
        <fullName evidence="6">Transporter</fullName>
    </submittedName>
</protein>
<keyword evidence="4 5" id="KW-0472">Membrane</keyword>
<dbReference type="Proteomes" id="UP001595692">
    <property type="component" value="Unassembled WGS sequence"/>
</dbReference>
<dbReference type="InterPro" id="IPR009248">
    <property type="entry name" value="SbmA_BacA"/>
</dbReference>
<feature type="transmembrane region" description="Helical" evidence="5">
    <location>
        <begin position="66"/>
        <end position="87"/>
    </location>
</feature>
<feature type="transmembrane region" description="Helical" evidence="5">
    <location>
        <begin position="170"/>
        <end position="191"/>
    </location>
</feature>